<accession>A0AAN0XZI5</accession>
<feature type="domain" description="DUF306" evidence="1">
    <location>
        <begin position="13"/>
        <end position="112"/>
    </location>
</feature>
<geneLocation type="plasmid" evidence="2 3">
    <name>unnamed1</name>
</geneLocation>
<dbReference type="InterPro" id="IPR053147">
    <property type="entry name" value="Hsp_HslJ-like"/>
</dbReference>
<dbReference type="KEGG" id="vbr:A6E01_20105"/>
<dbReference type="Proteomes" id="UP000092018">
    <property type="component" value="Plasmid unnamed1"/>
</dbReference>
<dbReference type="InterPro" id="IPR038670">
    <property type="entry name" value="HslJ-like_sf"/>
</dbReference>
<reference evidence="2 3" key="1">
    <citation type="submission" date="2016-06" db="EMBL/GenBank/DDBJ databases">
        <title>Adaptive Radiation by Waves of Gene Transfer Leads to Fine-Scale Resource Partitioning in Marine Microbes.</title>
        <authorList>
            <person name="Hehemann J.-H."/>
            <person name="Arevalo P."/>
            <person name="Datta M.S."/>
            <person name="Yu X."/>
            <person name="Corzett C."/>
            <person name="Henschel A."/>
            <person name="Preheim S.P."/>
            <person name="Timberlake S."/>
            <person name="Alm E.J."/>
            <person name="Polz M.F."/>
        </authorList>
    </citation>
    <scope>NUCLEOTIDE SEQUENCE [LARGE SCALE GENOMIC DNA]</scope>
    <source>
        <strain evidence="2 3">FF50</strain>
        <plasmid evidence="2 3">unnamed1</plasmid>
    </source>
</reference>
<dbReference type="PANTHER" id="PTHR35535:SF1">
    <property type="entry name" value="HEAT SHOCK PROTEIN HSLJ"/>
    <property type="match status" value="1"/>
</dbReference>
<evidence type="ECO:0000313" key="2">
    <source>
        <dbReference type="EMBL" id="ANO35519.1"/>
    </source>
</evidence>
<evidence type="ECO:0000259" key="1">
    <source>
        <dbReference type="Pfam" id="PF03724"/>
    </source>
</evidence>
<evidence type="ECO:0000313" key="3">
    <source>
        <dbReference type="Proteomes" id="UP000092018"/>
    </source>
</evidence>
<dbReference type="InterPro" id="IPR005184">
    <property type="entry name" value="DUF306_Meta_HslJ"/>
</dbReference>
<sequence length="161" mass="17633">MSTSAQNDNVATQSLAGQWTLVSVNYQIISGQSTIPEINIDHALEVSGNTGCNTISGHAEVNGKSMRFTHLGGSKLLCEPGAMRTEKRLTETLSQWSHMTITRGSLFIRGKGNMLEFSRDYAVSSKGNTKPTPDNFEWSEIEAQTIDIEHGSPTPLEDELF</sequence>
<dbReference type="Pfam" id="PF03724">
    <property type="entry name" value="META"/>
    <property type="match status" value="1"/>
</dbReference>
<dbReference type="Gene3D" id="2.40.128.270">
    <property type="match status" value="1"/>
</dbReference>
<protein>
    <recommendedName>
        <fullName evidence="1">DUF306 domain-containing protein</fullName>
    </recommendedName>
</protein>
<dbReference type="RefSeq" id="WP_065211278.1">
    <property type="nucleotide sequence ID" value="NZ_CP016179.1"/>
</dbReference>
<name>A0AAN0XZI5_9VIBR</name>
<organism evidence="2 3">
    <name type="scientific">Vibrio breoganii</name>
    <dbReference type="NCBI Taxonomy" id="553239"/>
    <lineage>
        <taxon>Bacteria</taxon>
        <taxon>Pseudomonadati</taxon>
        <taxon>Pseudomonadota</taxon>
        <taxon>Gammaproteobacteria</taxon>
        <taxon>Vibrionales</taxon>
        <taxon>Vibrionaceae</taxon>
        <taxon>Vibrio</taxon>
    </lineage>
</organism>
<dbReference type="AlphaFoldDB" id="A0AAN0XZI5"/>
<keyword evidence="2" id="KW-0614">Plasmid</keyword>
<gene>
    <name evidence="2" type="ORF">A6E01_20105</name>
</gene>
<dbReference type="EMBL" id="CP016179">
    <property type="protein sequence ID" value="ANO35519.1"/>
    <property type="molecule type" value="Genomic_DNA"/>
</dbReference>
<dbReference type="PANTHER" id="PTHR35535">
    <property type="entry name" value="HEAT SHOCK PROTEIN HSLJ"/>
    <property type="match status" value="1"/>
</dbReference>
<proteinExistence type="predicted"/>